<feature type="region of interest" description="Disordered" evidence="1">
    <location>
        <begin position="25"/>
        <end position="48"/>
    </location>
</feature>
<sequence length="48" mass="5352">MNIAEAIAAALAKLSAWLGGEQARKAKQQKEQMERLDREIQDALRGDK</sequence>
<name>L7VSB0_9BACT</name>
<dbReference type="EMBL" id="JX649887">
    <property type="protein sequence ID" value="AGC71937.1"/>
    <property type="molecule type" value="Genomic_DNA"/>
</dbReference>
<proteinExistence type="predicted"/>
<organism evidence="2">
    <name type="scientific">uncultured bacterium A1Q1_fos_25</name>
    <dbReference type="NCBI Taxonomy" id="1256569"/>
    <lineage>
        <taxon>Bacteria</taxon>
        <taxon>environmental samples</taxon>
    </lineage>
</organism>
<evidence type="ECO:0000313" key="2">
    <source>
        <dbReference type="EMBL" id="AGC71937.1"/>
    </source>
</evidence>
<accession>L7VSB0</accession>
<reference evidence="2" key="1">
    <citation type="submission" date="2012-09" db="EMBL/GenBank/DDBJ databases">
        <title>Metagenomic Characterization of a Microbial Community in Wastewater Detects High Levels of Antibiotic Resistance.</title>
        <authorList>
            <person name="Abrams M."/>
            <person name="Caldwell A."/>
            <person name="Vandaei E."/>
            <person name="Lee W."/>
            <person name="Perrott J."/>
            <person name="Khan S.Y."/>
            <person name="Ta J."/>
            <person name="Romero D."/>
            <person name="Nguyen V."/>
            <person name="Pourmand N."/>
            <person name="Ouverney C.C."/>
        </authorList>
    </citation>
    <scope>NUCLEOTIDE SEQUENCE</scope>
</reference>
<evidence type="ECO:0000256" key="1">
    <source>
        <dbReference type="SAM" id="MobiDB-lite"/>
    </source>
</evidence>
<protein>
    <submittedName>
        <fullName evidence="2">Uncharacterized protein</fullName>
    </submittedName>
</protein>
<dbReference type="AlphaFoldDB" id="L7VSB0"/>